<reference evidence="4" key="1">
    <citation type="submission" date="2024-07" db="EMBL/GenBank/DDBJ databases">
        <title>Two chromosome-level genome assemblies of Korean endemic species Abeliophyllum distichum and Forsythia ovata (Oleaceae).</title>
        <authorList>
            <person name="Jang H."/>
        </authorList>
    </citation>
    <scope>NUCLEOTIDE SEQUENCE [LARGE SCALE GENOMIC DNA]</scope>
</reference>
<dbReference type="EMBL" id="JBFOLK010000011">
    <property type="protein sequence ID" value="KAL2474936.1"/>
    <property type="molecule type" value="Genomic_DNA"/>
</dbReference>
<dbReference type="AlphaFoldDB" id="A0ABD1QFE2"/>
<accession>A0ABD1QFE2</accession>
<feature type="compositionally biased region" description="Acidic residues" evidence="1">
    <location>
        <begin position="191"/>
        <end position="200"/>
    </location>
</feature>
<sequence>MAHYQQSYVAPNRVPRPSIASNTEYIDPNNTQVDPNTKIRQVRWNDEMDGFMITALVNQVLAGHKRIDNGFTSFQVSKAIDSVTNGCGVVVSDKNVRSRLKTLKKEYAEVNQLLSISGFGWECETGRITADSITWDDLVKGKPELGKWRTKLCRRYEEMELIFGNDTATGDRAVSGFDNFSPIQVDESLNEFDTPTEETDPSPNISCKRNAEEGTSKKRHKRAHHFDDSHGSLSVIAESSKKIAQAMQMQAALDTLNHVNWQLITEKLEAMDLDLVDILKVIKAFRADGDLAKIFVSLSNTTIMRALVYEQLGRDPPPLP</sequence>
<evidence type="ECO:0000313" key="4">
    <source>
        <dbReference type="Proteomes" id="UP001604336"/>
    </source>
</evidence>
<keyword evidence="4" id="KW-1185">Reference proteome</keyword>
<organism evidence="3 4">
    <name type="scientific">Abeliophyllum distichum</name>
    <dbReference type="NCBI Taxonomy" id="126358"/>
    <lineage>
        <taxon>Eukaryota</taxon>
        <taxon>Viridiplantae</taxon>
        <taxon>Streptophyta</taxon>
        <taxon>Embryophyta</taxon>
        <taxon>Tracheophyta</taxon>
        <taxon>Spermatophyta</taxon>
        <taxon>Magnoliopsida</taxon>
        <taxon>eudicotyledons</taxon>
        <taxon>Gunneridae</taxon>
        <taxon>Pentapetalae</taxon>
        <taxon>asterids</taxon>
        <taxon>lamiids</taxon>
        <taxon>Lamiales</taxon>
        <taxon>Oleaceae</taxon>
        <taxon>Forsythieae</taxon>
        <taxon>Abeliophyllum</taxon>
    </lineage>
</organism>
<evidence type="ECO:0000256" key="1">
    <source>
        <dbReference type="SAM" id="MobiDB-lite"/>
    </source>
</evidence>
<proteinExistence type="predicted"/>
<evidence type="ECO:0000313" key="3">
    <source>
        <dbReference type="EMBL" id="KAL2474936.1"/>
    </source>
</evidence>
<feature type="domain" description="Myb/SANT-like" evidence="2">
    <location>
        <begin position="43"/>
        <end position="137"/>
    </location>
</feature>
<dbReference type="PANTHER" id="PTHR46929">
    <property type="entry name" value="EXPRESSED PROTEIN"/>
    <property type="match status" value="1"/>
</dbReference>
<dbReference type="Proteomes" id="UP001604336">
    <property type="component" value="Unassembled WGS sequence"/>
</dbReference>
<comment type="caution">
    <text evidence="3">The sequence shown here is derived from an EMBL/GenBank/DDBJ whole genome shotgun (WGS) entry which is preliminary data.</text>
</comment>
<gene>
    <name evidence="3" type="ORF">Adt_35672</name>
</gene>
<dbReference type="InterPro" id="IPR024752">
    <property type="entry name" value="Myb/SANT-like_dom"/>
</dbReference>
<feature type="region of interest" description="Disordered" evidence="1">
    <location>
        <begin position="191"/>
        <end position="227"/>
    </location>
</feature>
<dbReference type="Pfam" id="PF12776">
    <property type="entry name" value="Myb_DNA-bind_3"/>
    <property type="match status" value="1"/>
</dbReference>
<dbReference type="PANTHER" id="PTHR46929:SF3">
    <property type="entry name" value="MYB_SANT-LIKE DOMAIN-CONTAINING PROTEIN"/>
    <property type="match status" value="1"/>
</dbReference>
<protein>
    <submittedName>
        <fullName evidence="3">Myb DNA-bind 3 domain-containing protein</fullName>
    </submittedName>
</protein>
<evidence type="ECO:0000259" key="2">
    <source>
        <dbReference type="Pfam" id="PF12776"/>
    </source>
</evidence>
<name>A0ABD1QFE2_9LAMI</name>